<proteinExistence type="predicted"/>
<keyword evidence="1" id="KW-0732">Signal</keyword>
<name>A0ABW8NDH7_9GAMM</name>
<dbReference type="RefSeq" id="WP_416204503.1">
    <property type="nucleotide sequence ID" value="NZ_JBBKTX010000001.1"/>
</dbReference>
<dbReference type="Pfam" id="PF05275">
    <property type="entry name" value="CopB"/>
    <property type="match status" value="1"/>
</dbReference>
<evidence type="ECO:0000313" key="3">
    <source>
        <dbReference type="Proteomes" id="UP001620597"/>
    </source>
</evidence>
<keyword evidence="3" id="KW-1185">Reference proteome</keyword>
<comment type="caution">
    <text evidence="2">The sequence shown here is derived from an EMBL/GenBank/DDBJ whole genome shotgun (WGS) entry which is preliminary data.</text>
</comment>
<reference evidence="2 3" key="1">
    <citation type="submission" date="2024-03" db="EMBL/GenBank/DDBJ databases">
        <title>High-quality draft genome sequence of Oceanobacter sp. wDCs-4.</title>
        <authorList>
            <person name="Dong C."/>
        </authorList>
    </citation>
    <scope>NUCLEOTIDE SEQUENCE [LARGE SCALE GENOMIC DNA]</scope>
    <source>
        <strain evidence="3">wDCs-4</strain>
    </source>
</reference>
<feature type="signal peptide" evidence="1">
    <location>
        <begin position="1"/>
        <end position="27"/>
    </location>
</feature>
<dbReference type="InterPro" id="IPR007939">
    <property type="entry name" value="Cu-R_B_prcur"/>
</dbReference>
<protein>
    <submittedName>
        <fullName evidence="2">Copper resistance protein B</fullName>
    </submittedName>
</protein>
<evidence type="ECO:0000313" key="2">
    <source>
        <dbReference type="EMBL" id="MFK4750963.1"/>
    </source>
</evidence>
<gene>
    <name evidence="2" type="ORF">WG929_00940</name>
</gene>
<feature type="chain" id="PRO_5045538359" evidence="1">
    <location>
        <begin position="28"/>
        <end position="435"/>
    </location>
</feature>
<dbReference type="EMBL" id="JBBKTX010000001">
    <property type="protein sequence ID" value="MFK4750963.1"/>
    <property type="molecule type" value="Genomic_DNA"/>
</dbReference>
<evidence type="ECO:0000256" key="1">
    <source>
        <dbReference type="SAM" id="SignalP"/>
    </source>
</evidence>
<sequence>MKILMMKKPIAEACLLAGLLVAPISWAETSTMMSGMECQAGDANCMNHEGMNHEGMNHEGMDHGQMDHSMMNQGEMHHEGMNHEGMNHEGMNHEGMDHSQMDHSMMNQGEMHHEGMSHENMDHSQMDHSMMNQGEMPHEGMNHEGMNHEGMDHGQMDHSMMNQGEMPHEGMNHEGMNHENMDHGQMDHSSMRMQGGSAPTNARDPNAYSGGYTLTSGPYARKGPRQLRLADEHRFSALMIDHFEWSRHDGDTSQRLSGEYWYGTTWERAVVQLDGERQNGATDAELGVYWRHALTAFWNTQLGARHDSSDDLDRNWVGVGFQGLAPYWFESQAMLFVGKQGVTQLELEAEYDLLFTQRWILGLDGALTATGKRDPEGAFGQGLNSTQFGARLRYEFSRRFAPYFGVERSHRYGSTAAILGERASTEWVLGVKAWL</sequence>
<organism evidence="2 3">
    <name type="scientific">Oceanobacter antarcticus</name>
    <dbReference type="NCBI Taxonomy" id="3133425"/>
    <lineage>
        <taxon>Bacteria</taxon>
        <taxon>Pseudomonadati</taxon>
        <taxon>Pseudomonadota</taxon>
        <taxon>Gammaproteobacteria</taxon>
        <taxon>Oceanospirillales</taxon>
        <taxon>Oceanospirillaceae</taxon>
        <taxon>Oceanobacter</taxon>
    </lineage>
</organism>
<accession>A0ABW8NDH7</accession>
<dbReference type="Proteomes" id="UP001620597">
    <property type="component" value="Unassembled WGS sequence"/>
</dbReference>